<reference evidence="1" key="1">
    <citation type="submission" date="2021-06" db="EMBL/GenBank/DDBJ databases">
        <authorList>
            <person name="Kallberg Y."/>
            <person name="Tangrot J."/>
            <person name="Rosling A."/>
        </authorList>
    </citation>
    <scope>NUCLEOTIDE SEQUENCE</scope>
    <source>
        <strain evidence="1">AU212A</strain>
    </source>
</reference>
<sequence>IRYNKPIGLKTFRKIFKRRTHSRPDRVIIPSNIKEPEKIVGSVRVEAKVFFANERTFFSWMRFSALLSSFALALFNASAADNELGMRCAIAYTLIGLSTLLYSLYKYNTRLTMINTKQPGPY</sequence>
<gene>
    <name evidence="1" type="ORF">SCALOS_LOCUS10636</name>
</gene>
<proteinExistence type="predicted"/>
<organism evidence="1 2">
    <name type="scientific">Scutellospora calospora</name>
    <dbReference type="NCBI Taxonomy" id="85575"/>
    <lineage>
        <taxon>Eukaryota</taxon>
        <taxon>Fungi</taxon>
        <taxon>Fungi incertae sedis</taxon>
        <taxon>Mucoromycota</taxon>
        <taxon>Glomeromycotina</taxon>
        <taxon>Glomeromycetes</taxon>
        <taxon>Diversisporales</taxon>
        <taxon>Gigasporaceae</taxon>
        <taxon>Scutellospora</taxon>
    </lineage>
</organism>
<evidence type="ECO:0000313" key="2">
    <source>
        <dbReference type="Proteomes" id="UP000789860"/>
    </source>
</evidence>
<feature type="non-terminal residue" evidence="1">
    <location>
        <position position="1"/>
    </location>
</feature>
<accession>A0ACA9PK46</accession>
<comment type="caution">
    <text evidence="1">The sequence shown here is derived from an EMBL/GenBank/DDBJ whole genome shotgun (WGS) entry which is preliminary data.</text>
</comment>
<name>A0ACA9PK46_9GLOM</name>
<dbReference type="EMBL" id="CAJVPM010040960">
    <property type="protein sequence ID" value="CAG8704850.1"/>
    <property type="molecule type" value="Genomic_DNA"/>
</dbReference>
<feature type="non-terminal residue" evidence="1">
    <location>
        <position position="122"/>
    </location>
</feature>
<keyword evidence="2" id="KW-1185">Reference proteome</keyword>
<evidence type="ECO:0000313" key="1">
    <source>
        <dbReference type="EMBL" id="CAG8704850.1"/>
    </source>
</evidence>
<protein>
    <submittedName>
        <fullName evidence="1">4833_t:CDS:1</fullName>
    </submittedName>
</protein>
<dbReference type="Proteomes" id="UP000789860">
    <property type="component" value="Unassembled WGS sequence"/>
</dbReference>